<feature type="region of interest" description="Disordered" evidence="13">
    <location>
        <begin position="1"/>
        <end position="23"/>
    </location>
</feature>
<accession>A0A5C6XME6</accession>
<keyword evidence="2 11" id="KW-0820">tRNA-binding</keyword>
<dbReference type="Pfam" id="PF07973">
    <property type="entry name" value="tRNA_SAD"/>
    <property type="match status" value="1"/>
</dbReference>
<evidence type="ECO:0000259" key="14">
    <source>
        <dbReference type="PROSITE" id="PS50860"/>
    </source>
</evidence>
<feature type="coiled-coil region" evidence="12">
    <location>
        <begin position="736"/>
        <end position="784"/>
    </location>
</feature>
<evidence type="ECO:0000256" key="11">
    <source>
        <dbReference type="HAMAP-Rule" id="MF_00036"/>
    </source>
</evidence>
<dbReference type="GO" id="GO:0006419">
    <property type="term" value="P:alanyl-tRNA aminoacylation"/>
    <property type="evidence" value="ECO:0007669"/>
    <property type="project" value="UniProtKB-UniRule"/>
</dbReference>
<evidence type="ECO:0000313" key="16">
    <source>
        <dbReference type="Proteomes" id="UP000321412"/>
    </source>
</evidence>
<dbReference type="OrthoDB" id="9803884at2"/>
<dbReference type="AlphaFoldDB" id="A0A5C6XME6"/>
<keyword evidence="4 11" id="KW-0479">Metal-binding</keyword>
<dbReference type="Gene3D" id="6.10.250.550">
    <property type="match status" value="1"/>
</dbReference>
<evidence type="ECO:0000256" key="13">
    <source>
        <dbReference type="SAM" id="MobiDB-lite"/>
    </source>
</evidence>
<dbReference type="InterPro" id="IPR018162">
    <property type="entry name" value="Ala-tRNA-ligase_IIc_anticod-bd"/>
</dbReference>
<evidence type="ECO:0000256" key="7">
    <source>
        <dbReference type="ARBA" id="ARBA00022840"/>
    </source>
</evidence>
<feature type="domain" description="Alanyl-transfer RNA synthetases family profile" evidence="14">
    <location>
        <begin position="28"/>
        <end position="741"/>
    </location>
</feature>
<keyword evidence="12" id="KW-0175">Coiled coil</keyword>
<dbReference type="CDD" id="cd00673">
    <property type="entry name" value="AlaRS_core"/>
    <property type="match status" value="1"/>
</dbReference>
<dbReference type="InterPro" id="IPR003156">
    <property type="entry name" value="DHHA1_dom"/>
</dbReference>
<dbReference type="Gene3D" id="3.10.310.40">
    <property type="match status" value="1"/>
</dbReference>
<comment type="similarity">
    <text evidence="1 11">Belongs to the class-II aminoacyl-tRNA synthetase family.</text>
</comment>
<dbReference type="SUPFAM" id="SSF55681">
    <property type="entry name" value="Class II aaRS and biotin synthetases"/>
    <property type="match status" value="1"/>
</dbReference>
<dbReference type="GO" id="GO:0002161">
    <property type="term" value="F:aminoacyl-tRNA deacylase activity"/>
    <property type="evidence" value="ECO:0007669"/>
    <property type="project" value="TreeGrafter"/>
</dbReference>
<dbReference type="InterPro" id="IPR018163">
    <property type="entry name" value="Thr/Ala-tRNA-synth_IIc_edit"/>
</dbReference>
<dbReference type="SUPFAM" id="SSF101353">
    <property type="entry name" value="Putative anticodon-binding domain of alanyl-tRNA synthetase (AlaRS)"/>
    <property type="match status" value="1"/>
</dbReference>
<dbReference type="Gene3D" id="3.30.980.10">
    <property type="entry name" value="Threonyl-trna Synthetase, Chain A, domain 2"/>
    <property type="match status" value="1"/>
</dbReference>
<keyword evidence="10 11" id="KW-0030">Aminoacyl-tRNA synthetase</keyword>
<dbReference type="InterPro" id="IPR050058">
    <property type="entry name" value="Ala-tRNA_ligase"/>
</dbReference>
<dbReference type="InterPro" id="IPR018164">
    <property type="entry name" value="Ala-tRNA-synth_IIc_N"/>
</dbReference>
<evidence type="ECO:0000256" key="1">
    <source>
        <dbReference type="ARBA" id="ARBA00008226"/>
    </source>
</evidence>
<evidence type="ECO:0000256" key="12">
    <source>
        <dbReference type="SAM" id="Coils"/>
    </source>
</evidence>
<dbReference type="FunFam" id="3.10.310.40:FF:000001">
    <property type="entry name" value="Alanine--tRNA ligase"/>
    <property type="match status" value="1"/>
</dbReference>
<feature type="binding site" evidence="11">
    <location>
        <position position="594"/>
    </location>
    <ligand>
        <name>Zn(2+)</name>
        <dbReference type="ChEBI" id="CHEBI:29105"/>
    </ligand>
</feature>
<feature type="binding site" evidence="11">
    <location>
        <position position="702"/>
    </location>
    <ligand>
        <name>Zn(2+)</name>
        <dbReference type="ChEBI" id="CHEBI:29105"/>
    </ligand>
</feature>
<evidence type="ECO:0000256" key="5">
    <source>
        <dbReference type="ARBA" id="ARBA00022741"/>
    </source>
</evidence>
<evidence type="ECO:0000256" key="3">
    <source>
        <dbReference type="ARBA" id="ARBA00022598"/>
    </source>
</evidence>
<dbReference type="GO" id="GO:0005829">
    <property type="term" value="C:cytosol"/>
    <property type="evidence" value="ECO:0007669"/>
    <property type="project" value="TreeGrafter"/>
</dbReference>
<dbReference type="PRINTS" id="PR00980">
    <property type="entry name" value="TRNASYNTHALA"/>
</dbReference>
<feature type="binding site" evidence="11">
    <location>
        <position position="598"/>
    </location>
    <ligand>
        <name>Zn(2+)</name>
        <dbReference type="ChEBI" id="CHEBI:29105"/>
    </ligand>
</feature>
<comment type="function">
    <text evidence="11">Catalyzes the attachment of alanine to tRNA(Ala) in a two-step reaction: alanine is first activated by ATP to form Ala-AMP and then transferred to the acceptor end of tRNA(Ala). Also edits incorrectly charged Ser-tRNA(Ala) and Gly-tRNA(Ala) via its editing domain.</text>
</comment>
<dbReference type="NCBIfam" id="TIGR00344">
    <property type="entry name" value="alaS"/>
    <property type="match status" value="1"/>
</dbReference>
<comment type="cofactor">
    <cofactor evidence="11">
        <name>Zn(2+)</name>
        <dbReference type="ChEBI" id="CHEBI:29105"/>
    </cofactor>
    <text evidence="11">Binds 1 zinc ion per subunit.</text>
</comment>
<keyword evidence="7 11" id="KW-0067">ATP-binding</keyword>
<dbReference type="GO" id="GO:0008270">
    <property type="term" value="F:zinc ion binding"/>
    <property type="evidence" value="ECO:0007669"/>
    <property type="project" value="UniProtKB-UniRule"/>
</dbReference>
<dbReference type="Gene3D" id="3.30.930.10">
    <property type="entry name" value="Bira Bifunctional Protein, Domain 2"/>
    <property type="match status" value="1"/>
</dbReference>
<dbReference type="SMART" id="SM00863">
    <property type="entry name" value="tRNA_SAD"/>
    <property type="match status" value="1"/>
</dbReference>
<dbReference type="PANTHER" id="PTHR11777:SF9">
    <property type="entry name" value="ALANINE--TRNA LIGASE, CYTOPLASMIC"/>
    <property type="match status" value="1"/>
</dbReference>
<keyword evidence="11" id="KW-0963">Cytoplasm</keyword>
<keyword evidence="8 11" id="KW-0694">RNA-binding</keyword>
<dbReference type="GO" id="GO:0000049">
    <property type="term" value="F:tRNA binding"/>
    <property type="evidence" value="ECO:0007669"/>
    <property type="project" value="UniProtKB-KW"/>
</dbReference>
<dbReference type="Gene3D" id="2.40.30.130">
    <property type="match status" value="1"/>
</dbReference>
<keyword evidence="6 11" id="KW-0862">Zinc</keyword>
<keyword evidence="5 11" id="KW-0547">Nucleotide-binding</keyword>
<dbReference type="GO" id="GO:0005524">
    <property type="term" value="F:ATP binding"/>
    <property type="evidence" value="ECO:0007669"/>
    <property type="project" value="UniProtKB-UniRule"/>
</dbReference>
<dbReference type="SUPFAM" id="SSF50447">
    <property type="entry name" value="Translation proteins"/>
    <property type="match status" value="1"/>
</dbReference>
<comment type="caution">
    <text evidence="15">The sequence shown here is derived from an EMBL/GenBank/DDBJ whole genome shotgun (WGS) entry which is preliminary data.</text>
</comment>
<dbReference type="FunFam" id="3.30.980.10:FF:000004">
    <property type="entry name" value="Alanine--tRNA ligase, cytoplasmic"/>
    <property type="match status" value="1"/>
</dbReference>
<protein>
    <recommendedName>
        <fullName evidence="11">Alanine--tRNA ligase</fullName>
        <ecNumber evidence="11">6.1.1.7</ecNumber>
    </recommendedName>
    <alternativeName>
        <fullName evidence="11">Alanyl-tRNA synthetase</fullName>
        <shortName evidence="11">AlaRS</shortName>
    </alternativeName>
</protein>
<dbReference type="Pfam" id="PF02272">
    <property type="entry name" value="DHHA1"/>
    <property type="match status" value="1"/>
</dbReference>
<feature type="binding site" evidence="11">
    <location>
        <position position="698"/>
    </location>
    <ligand>
        <name>Zn(2+)</name>
        <dbReference type="ChEBI" id="CHEBI:29105"/>
    </ligand>
</feature>
<evidence type="ECO:0000256" key="6">
    <source>
        <dbReference type="ARBA" id="ARBA00022833"/>
    </source>
</evidence>
<name>A0A5C6XME6_9DELT</name>
<sequence length="912" mass="101443">MLPMPRPISRRRGPALSSNSPYDVDAMMTPNELRSRFLAFFEKHDHRVVASSPVVPQADPTLLFTNAGMNQFKDLLLGNETRDYTRAASVQKCVRAGGKHNDLDEVGKDGRHLTFFEMLGNWSFGDYYKRESIKWAWDFLLNELKLDKDRLYVTIYKDDDECFDIWTREMDVAPERVLRLGDIEEGDEENFWSMGPTGPCGPCTEIHYDLHPEQGPFTFQEGYDDDRINEIWNLVFMEFNRDEDGTLNPLPMKSVDTGLGLDRAAMVLAERDNVFHTELFTPIFKTLFELLGDDVERDLEVFYKAENFSDYAVIADHVRTVTFAICDGAKFANDGRGYVLRRILRRAVRHGRNLGFKGPFLHKVAATVVEAYGEVYPELRATGQEAGELIRLEEERFFRNLERGLELFEDAAARADAEDQKTLSGDEVFQLHATFGFPPDLTEIMAEERGMSIDWEGYEALWKEHQETSRGKDMYADAAGVGDWVTVEEGSADTFIGYGALEATTTVRKMRKIATGYELLLAQTPFYAESGGQVGDRGQLIGKDGDLVLKVEDTQKAPIGIVHRVSVVKGEPDFKGEFKAVVDTRHRQKTAANHTATHLLHAALRDEVDSAIFQAGSLVAPDRLRFDFSYGKPLTPEELRRIEARVNRQIREHHKVTCHTGVDRDTAVDEMGAMAIFGEKYGDTVRVVEIPGESVELCGGTHVANTGDIGLFRITSESSVAAGIRRIEALTEEGALEAFQNERAQLQKLAELFKSDVANLNDRARAILEDRSRLEREVDSLSQKLANRGADALLDDAAEIDGLKVIATSVAAGTRDQLMAYADNLREKLGQAEAVVLLASEIDEKAALICVVTDAAFKARKVKAGDLINRVSSHVDGRGGGRPTLAQAGGQNPAGIPAAVEAFADAVRDALS</sequence>
<evidence type="ECO:0000313" key="15">
    <source>
        <dbReference type="EMBL" id="TXD39395.1"/>
    </source>
</evidence>
<reference evidence="15 16" key="1">
    <citation type="submission" date="2019-08" db="EMBL/GenBank/DDBJ databases">
        <title>Bradymonadales sp. TMQ4.</title>
        <authorList>
            <person name="Liang Q."/>
        </authorList>
    </citation>
    <scope>NUCLEOTIDE SEQUENCE [LARGE SCALE GENOMIC DNA]</scope>
    <source>
        <strain evidence="15 16">TMQ4</strain>
    </source>
</reference>
<dbReference type="PROSITE" id="PS50860">
    <property type="entry name" value="AA_TRNA_LIGASE_II_ALA"/>
    <property type="match status" value="1"/>
</dbReference>
<dbReference type="Gene3D" id="3.30.54.20">
    <property type="match status" value="1"/>
</dbReference>
<dbReference type="InterPro" id="IPR002318">
    <property type="entry name" value="Ala-tRNA-lgiase_IIc"/>
</dbReference>
<dbReference type="InterPro" id="IPR023033">
    <property type="entry name" value="Ala_tRNA_ligase_euk/bac"/>
</dbReference>
<dbReference type="FunFam" id="3.30.930.10:FF:000004">
    <property type="entry name" value="Alanine--tRNA ligase"/>
    <property type="match status" value="1"/>
</dbReference>
<organism evidence="15 16">
    <name type="scientific">Lujinxingia vulgaris</name>
    <dbReference type="NCBI Taxonomy" id="2600176"/>
    <lineage>
        <taxon>Bacteria</taxon>
        <taxon>Deltaproteobacteria</taxon>
        <taxon>Bradymonadales</taxon>
        <taxon>Lujinxingiaceae</taxon>
        <taxon>Lujinxingia</taxon>
    </lineage>
</organism>
<dbReference type="Proteomes" id="UP000321412">
    <property type="component" value="Unassembled WGS sequence"/>
</dbReference>
<comment type="domain">
    <text evidence="11">Consists of three domains; the N-terminal catalytic domain, the editing domain and the C-terminal C-Ala domain. The editing domain removes incorrectly charged amino acids, while the C-Ala domain, along with tRNA(Ala), serves as a bridge to cooperatively bring together the editing and aminoacylation centers thus stimulating deacylation of misacylated tRNAs.</text>
</comment>
<dbReference type="EC" id="6.1.1.7" evidence="11"/>
<evidence type="ECO:0000256" key="4">
    <source>
        <dbReference type="ARBA" id="ARBA00022723"/>
    </source>
</evidence>
<dbReference type="Pfam" id="PF01411">
    <property type="entry name" value="tRNA-synt_2c"/>
    <property type="match status" value="1"/>
</dbReference>
<comment type="subcellular location">
    <subcellularLocation>
        <location evidence="11">Cytoplasm</location>
    </subcellularLocation>
</comment>
<proteinExistence type="inferred from homology"/>
<keyword evidence="3 11" id="KW-0436">Ligase</keyword>
<evidence type="ECO:0000256" key="10">
    <source>
        <dbReference type="ARBA" id="ARBA00023146"/>
    </source>
</evidence>
<dbReference type="InterPro" id="IPR012947">
    <property type="entry name" value="tRNA_SAD"/>
</dbReference>
<evidence type="ECO:0000256" key="9">
    <source>
        <dbReference type="ARBA" id="ARBA00022917"/>
    </source>
</evidence>
<dbReference type="PANTHER" id="PTHR11777">
    <property type="entry name" value="ALANYL-TRNA SYNTHETASE"/>
    <property type="match status" value="1"/>
</dbReference>
<keyword evidence="16" id="KW-1185">Reference proteome</keyword>
<dbReference type="InterPro" id="IPR009000">
    <property type="entry name" value="Transl_B-barrel_sf"/>
</dbReference>
<dbReference type="GO" id="GO:0004813">
    <property type="term" value="F:alanine-tRNA ligase activity"/>
    <property type="evidence" value="ECO:0007669"/>
    <property type="project" value="UniProtKB-UniRule"/>
</dbReference>
<evidence type="ECO:0000256" key="2">
    <source>
        <dbReference type="ARBA" id="ARBA00022555"/>
    </source>
</evidence>
<keyword evidence="9 11" id="KW-0648">Protein biosynthesis</keyword>
<comment type="catalytic activity">
    <reaction evidence="11">
        <text>tRNA(Ala) + L-alanine + ATP = L-alanyl-tRNA(Ala) + AMP + diphosphate</text>
        <dbReference type="Rhea" id="RHEA:12540"/>
        <dbReference type="Rhea" id="RHEA-COMP:9657"/>
        <dbReference type="Rhea" id="RHEA-COMP:9923"/>
        <dbReference type="ChEBI" id="CHEBI:30616"/>
        <dbReference type="ChEBI" id="CHEBI:33019"/>
        <dbReference type="ChEBI" id="CHEBI:57972"/>
        <dbReference type="ChEBI" id="CHEBI:78442"/>
        <dbReference type="ChEBI" id="CHEBI:78497"/>
        <dbReference type="ChEBI" id="CHEBI:456215"/>
        <dbReference type="EC" id="6.1.1.7"/>
    </reaction>
</comment>
<evidence type="ECO:0000256" key="8">
    <source>
        <dbReference type="ARBA" id="ARBA00022884"/>
    </source>
</evidence>
<dbReference type="HAMAP" id="MF_00036_B">
    <property type="entry name" value="Ala_tRNA_synth_B"/>
    <property type="match status" value="1"/>
</dbReference>
<dbReference type="InterPro" id="IPR045864">
    <property type="entry name" value="aa-tRNA-synth_II/BPL/LPL"/>
</dbReference>
<dbReference type="SUPFAM" id="SSF55186">
    <property type="entry name" value="ThrRS/AlaRS common domain"/>
    <property type="match status" value="1"/>
</dbReference>
<dbReference type="InterPro" id="IPR018165">
    <property type="entry name" value="Ala-tRNA-synth_IIc_core"/>
</dbReference>
<dbReference type="EMBL" id="VOSM01000001">
    <property type="protein sequence ID" value="TXD39395.1"/>
    <property type="molecule type" value="Genomic_DNA"/>
</dbReference>
<gene>
    <name evidence="11 15" type="primary">alaS</name>
    <name evidence="15" type="ORF">FRC98_03085</name>
</gene>